<organism evidence="2 3">
    <name type="scientific">Gulo gulo</name>
    <name type="common">Wolverine</name>
    <name type="synonym">Gluton</name>
    <dbReference type="NCBI Taxonomy" id="48420"/>
    <lineage>
        <taxon>Eukaryota</taxon>
        <taxon>Metazoa</taxon>
        <taxon>Chordata</taxon>
        <taxon>Craniata</taxon>
        <taxon>Vertebrata</taxon>
        <taxon>Euteleostomi</taxon>
        <taxon>Mammalia</taxon>
        <taxon>Eutheria</taxon>
        <taxon>Laurasiatheria</taxon>
        <taxon>Carnivora</taxon>
        <taxon>Caniformia</taxon>
        <taxon>Musteloidea</taxon>
        <taxon>Mustelidae</taxon>
        <taxon>Guloninae</taxon>
        <taxon>Gulo</taxon>
    </lineage>
</organism>
<keyword evidence="3" id="KW-1185">Reference proteome</keyword>
<feature type="compositionally biased region" description="Pro residues" evidence="1">
    <location>
        <begin position="62"/>
        <end position="74"/>
    </location>
</feature>
<evidence type="ECO:0000313" key="3">
    <source>
        <dbReference type="Proteomes" id="UP000269945"/>
    </source>
</evidence>
<name>A0A9X9LIL4_GULGU</name>
<accession>A0A9X9LIL4</accession>
<proteinExistence type="predicted"/>
<comment type="caution">
    <text evidence="2">The sequence shown here is derived from an EMBL/GenBank/DDBJ whole genome shotgun (WGS) entry which is preliminary data.</text>
</comment>
<evidence type="ECO:0000256" key="1">
    <source>
        <dbReference type="SAM" id="MobiDB-lite"/>
    </source>
</evidence>
<reference evidence="2 3" key="1">
    <citation type="submission" date="2018-10" db="EMBL/GenBank/DDBJ databases">
        <authorList>
            <person name="Ekblom R."/>
            <person name="Jareborg N."/>
        </authorList>
    </citation>
    <scope>NUCLEOTIDE SEQUENCE [LARGE SCALE GENOMIC DNA]</scope>
    <source>
        <tissue evidence="2">Muscle</tissue>
    </source>
</reference>
<sequence>PQCTSSPSAPALRAPRGLRGPRPGGCGRGSPGPGRRGSRCAPPGLLRHLPDLSPAELFGFRGPPPPAPASRRPP</sequence>
<feature type="compositionally biased region" description="Low complexity" evidence="1">
    <location>
        <begin position="1"/>
        <end position="21"/>
    </location>
</feature>
<dbReference type="Proteomes" id="UP000269945">
    <property type="component" value="Unassembled WGS sequence"/>
</dbReference>
<gene>
    <name evidence="2" type="ORF">BN2614_LOCUS4</name>
</gene>
<dbReference type="AlphaFoldDB" id="A0A9X9LIL4"/>
<feature type="non-terminal residue" evidence="2">
    <location>
        <position position="1"/>
    </location>
</feature>
<evidence type="ECO:0000313" key="2">
    <source>
        <dbReference type="EMBL" id="VCW69153.1"/>
    </source>
</evidence>
<protein>
    <submittedName>
        <fullName evidence="2">Uncharacterized protein</fullName>
    </submittedName>
</protein>
<feature type="compositionally biased region" description="Gly residues" evidence="1">
    <location>
        <begin position="22"/>
        <end position="35"/>
    </location>
</feature>
<dbReference type="EMBL" id="CYRY02004667">
    <property type="protein sequence ID" value="VCW69153.1"/>
    <property type="molecule type" value="Genomic_DNA"/>
</dbReference>
<feature type="region of interest" description="Disordered" evidence="1">
    <location>
        <begin position="1"/>
        <end position="74"/>
    </location>
</feature>